<keyword evidence="1" id="KW-1133">Transmembrane helix</keyword>
<dbReference type="Proteomes" id="UP001519332">
    <property type="component" value="Unassembled WGS sequence"/>
</dbReference>
<name>A0ABS4TZE9_9PSEU</name>
<accession>A0ABS4TZE9</accession>
<comment type="caution">
    <text evidence="2">The sequence shown here is derived from an EMBL/GenBank/DDBJ whole genome shotgun (WGS) entry which is preliminary data.</text>
</comment>
<keyword evidence="1" id="KW-0812">Transmembrane</keyword>
<feature type="transmembrane region" description="Helical" evidence="1">
    <location>
        <begin position="81"/>
        <end position="108"/>
    </location>
</feature>
<evidence type="ECO:0000313" key="2">
    <source>
        <dbReference type="EMBL" id="MBP2329751.1"/>
    </source>
</evidence>
<dbReference type="RefSeq" id="WP_209646463.1">
    <property type="nucleotide sequence ID" value="NZ_JAGINW010000001.1"/>
</dbReference>
<organism evidence="2 3">
    <name type="scientific">Kibdelosporangium banguiense</name>
    <dbReference type="NCBI Taxonomy" id="1365924"/>
    <lineage>
        <taxon>Bacteria</taxon>
        <taxon>Bacillati</taxon>
        <taxon>Actinomycetota</taxon>
        <taxon>Actinomycetes</taxon>
        <taxon>Pseudonocardiales</taxon>
        <taxon>Pseudonocardiaceae</taxon>
        <taxon>Kibdelosporangium</taxon>
    </lineage>
</organism>
<reference evidence="2 3" key="1">
    <citation type="submission" date="2021-03" db="EMBL/GenBank/DDBJ databases">
        <title>Sequencing the genomes of 1000 actinobacteria strains.</title>
        <authorList>
            <person name="Klenk H.-P."/>
        </authorList>
    </citation>
    <scope>NUCLEOTIDE SEQUENCE [LARGE SCALE GENOMIC DNA]</scope>
    <source>
        <strain evidence="2 3">DSM 46670</strain>
    </source>
</reference>
<feature type="transmembrane region" description="Helical" evidence="1">
    <location>
        <begin position="53"/>
        <end position="69"/>
    </location>
</feature>
<evidence type="ECO:0000256" key="1">
    <source>
        <dbReference type="SAM" id="Phobius"/>
    </source>
</evidence>
<evidence type="ECO:0008006" key="4">
    <source>
        <dbReference type="Google" id="ProtNLM"/>
    </source>
</evidence>
<keyword evidence="3" id="KW-1185">Reference proteome</keyword>
<evidence type="ECO:0000313" key="3">
    <source>
        <dbReference type="Proteomes" id="UP001519332"/>
    </source>
</evidence>
<sequence>MVVVQLYTLTAYLATAIVPYLWHPRPSPPTWMLIVPGWLLGVPGHYITLLGPVPGVVLGIAGVVALVRVRRSCPARLYRWCIAGTALTVAYGLFAFTPLAYEIALFIAD</sequence>
<dbReference type="EMBL" id="JAGINW010000001">
    <property type="protein sequence ID" value="MBP2329751.1"/>
    <property type="molecule type" value="Genomic_DNA"/>
</dbReference>
<keyword evidence="1" id="KW-0472">Membrane</keyword>
<protein>
    <recommendedName>
        <fullName evidence="4">Sensor histidine kinase</fullName>
    </recommendedName>
</protein>
<proteinExistence type="predicted"/>
<feature type="transmembrane region" description="Helical" evidence="1">
    <location>
        <begin position="6"/>
        <end position="23"/>
    </location>
</feature>
<gene>
    <name evidence="2" type="ORF">JOF56_010136</name>
</gene>